<name>G0NHK3_CAEBE</name>
<dbReference type="EMBL" id="GL379885">
    <property type="protein sequence ID" value="EGT60519.1"/>
    <property type="molecule type" value="Genomic_DNA"/>
</dbReference>
<feature type="signal peptide" evidence="1">
    <location>
        <begin position="1"/>
        <end position="21"/>
    </location>
</feature>
<evidence type="ECO:0000313" key="3">
    <source>
        <dbReference type="Proteomes" id="UP000008068"/>
    </source>
</evidence>
<reference evidence="3" key="1">
    <citation type="submission" date="2011-07" db="EMBL/GenBank/DDBJ databases">
        <authorList>
            <consortium name="Caenorhabditis brenneri Sequencing and Analysis Consortium"/>
            <person name="Wilson R.K."/>
        </authorList>
    </citation>
    <scope>NUCLEOTIDE SEQUENCE [LARGE SCALE GENOMIC DNA]</scope>
    <source>
        <strain evidence="3">PB2801</strain>
    </source>
</reference>
<dbReference type="AlphaFoldDB" id="G0NHK3"/>
<dbReference type="Proteomes" id="UP000008068">
    <property type="component" value="Unassembled WGS sequence"/>
</dbReference>
<keyword evidence="1" id="KW-0732">Signal</keyword>
<keyword evidence="3" id="KW-1185">Reference proteome</keyword>
<evidence type="ECO:0000313" key="2">
    <source>
        <dbReference type="EMBL" id="EGT60519.1"/>
    </source>
</evidence>
<proteinExistence type="predicted"/>
<sequence>MVSYRLITFLFILSHAGVVSSKSTAIDNQEQVPCSNDENTSAAITTFTPPSPTTKGPTTTGHPCQFFEGASPYKRKNGWWCTQMFLVDVTTPSPLSWDVGTNLCKINGYPSVSSLETDEEKRDYSTSMSHYFLN</sequence>
<organism evidence="3">
    <name type="scientific">Caenorhabditis brenneri</name>
    <name type="common">Nematode worm</name>
    <dbReference type="NCBI Taxonomy" id="135651"/>
    <lineage>
        <taxon>Eukaryota</taxon>
        <taxon>Metazoa</taxon>
        <taxon>Ecdysozoa</taxon>
        <taxon>Nematoda</taxon>
        <taxon>Chromadorea</taxon>
        <taxon>Rhabditida</taxon>
        <taxon>Rhabditina</taxon>
        <taxon>Rhabditomorpha</taxon>
        <taxon>Rhabditoidea</taxon>
        <taxon>Rhabditidae</taxon>
        <taxon>Peloderinae</taxon>
        <taxon>Caenorhabditis</taxon>
    </lineage>
</organism>
<gene>
    <name evidence="2" type="primary">Cbn-clec-219</name>
    <name evidence="2" type="ORF">CAEBREN_01744</name>
</gene>
<protein>
    <submittedName>
        <fullName evidence="2">CBN-CLEC-219 protein</fullName>
    </submittedName>
</protein>
<evidence type="ECO:0000256" key="1">
    <source>
        <dbReference type="SAM" id="SignalP"/>
    </source>
</evidence>
<dbReference type="InParanoid" id="G0NHK3"/>
<accession>G0NHK3</accession>
<feature type="chain" id="PRO_5003405140" evidence="1">
    <location>
        <begin position="22"/>
        <end position="134"/>
    </location>
</feature>
<dbReference type="HOGENOM" id="CLU_1898068_0_0_1"/>